<accession>A0A6N4E0J1</accession>
<dbReference type="InterPro" id="IPR016024">
    <property type="entry name" value="ARM-type_fold"/>
</dbReference>
<dbReference type="AlphaFoldDB" id="A0A6N4E0J1"/>
<organism evidence="2 3">
    <name type="scientific">Candidatus Sedimenticola endophacoides</name>
    <dbReference type="NCBI Taxonomy" id="2548426"/>
    <lineage>
        <taxon>Bacteria</taxon>
        <taxon>Pseudomonadati</taxon>
        <taxon>Pseudomonadota</taxon>
        <taxon>Gammaproteobacteria</taxon>
        <taxon>Chromatiales</taxon>
        <taxon>Sedimenticolaceae</taxon>
        <taxon>Sedimenticola</taxon>
    </lineage>
</organism>
<dbReference type="Gene3D" id="1.25.10.10">
    <property type="entry name" value="Leucine-rich Repeat Variant"/>
    <property type="match status" value="1"/>
</dbReference>
<dbReference type="Pfam" id="PF13192">
    <property type="entry name" value="Thioredoxin_3"/>
    <property type="match status" value="1"/>
</dbReference>
<dbReference type="SUPFAM" id="SSF48371">
    <property type="entry name" value="ARM repeat"/>
    <property type="match status" value="1"/>
</dbReference>
<dbReference type="InterPro" id="IPR011989">
    <property type="entry name" value="ARM-like"/>
</dbReference>
<name>A0A6N4E0J1_9GAMM</name>
<dbReference type="InterPro" id="IPR012336">
    <property type="entry name" value="Thioredoxin-like_fold"/>
</dbReference>
<dbReference type="Proteomes" id="UP000250928">
    <property type="component" value="Unassembled WGS sequence"/>
</dbReference>
<proteinExistence type="predicted"/>
<dbReference type="EMBL" id="PQCO01000170">
    <property type="protein sequence ID" value="PUE02905.1"/>
    <property type="molecule type" value="Genomic_DNA"/>
</dbReference>
<dbReference type="InterPro" id="IPR036249">
    <property type="entry name" value="Thioredoxin-like_sf"/>
</dbReference>
<reference evidence="2 3" key="1">
    <citation type="submission" date="2018-01" db="EMBL/GenBank/DDBJ databases">
        <title>Novel co-symbiosis in the lucinid bivalve Phacoides pectinatus.</title>
        <authorList>
            <person name="Lim S.J."/>
            <person name="Davis B.G."/>
            <person name="Gill D.E."/>
            <person name="Engel A.S."/>
            <person name="Anderson L.C."/>
            <person name="Campbell B.J."/>
        </authorList>
    </citation>
    <scope>NUCLEOTIDE SEQUENCE [LARGE SCALE GENOMIC DNA]</scope>
    <source>
        <strain evidence="2">N3_P5</strain>
    </source>
</reference>
<dbReference type="Gene3D" id="3.40.30.10">
    <property type="entry name" value="Glutaredoxin"/>
    <property type="match status" value="1"/>
</dbReference>
<dbReference type="InterPro" id="IPR011767">
    <property type="entry name" value="GLR_AS"/>
</dbReference>
<dbReference type="InterPro" id="IPR021133">
    <property type="entry name" value="HEAT_type_2"/>
</dbReference>
<dbReference type="SUPFAM" id="SSF52833">
    <property type="entry name" value="Thioredoxin-like"/>
    <property type="match status" value="1"/>
</dbReference>
<dbReference type="PROSITE" id="PS50077">
    <property type="entry name" value="HEAT_REPEAT"/>
    <property type="match status" value="1"/>
</dbReference>
<gene>
    <name evidence="2" type="ORF">C3L24_05290</name>
</gene>
<comment type="caution">
    <text evidence="2">The sequence shown here is derived from an EMBL/GenBank/DDBJ whole genome shotgun (WGS) entry which is preliminary data.</text>
</comment>
<evidence type="ECO:0000313" key="2">
    <source>
        <dbReference type="EMBL" id="PUE02905.1"/>
    </source>
</evidence>
<dbReference type="Pfam" id="PF13646">
    <property type="entry name" value="HEAT_2"/>
    <property type="match status" value="1"/>
</dbReference>
<dbReference type="PROSITE" id="PS00195">
    <property type="entry name" value="GLUTAREDOXIN_1"/>
    <property type="match status" value="1"/>
</dbReference>
<dbReference type="PROSITE" id="PS51354">
    <property type="entry name" value="GLUTAREDOXIN_2"/>
    <property type="match status" value="1"/>
</dbReference>
<sequence>MSPPPSALLFTAPGCPHCPSVKRHLQRLHAEGRLAALVLADAATEPERAAELGVRSVPWVRIGRFEVTGNQSYGELLRWVEEAESGAGTSLYYGHLLENRGLEQVTSLIRERPGTLLDLLPLMESPDTPMATRIGIGAVFEELAGDGLLDPIAPELIALTRSPEVRIRADASHYLGLTRHRDALGALRPLLDDPHPDVREIAMESIAILEAAAGSDPS</sequence>
<feature type="domain" description="Thioredoxin-like fold" evidence="1">
    <location>
        <begin position="13"/>
        <end position="78"/>
    </location>
</feature>
<evidence type="ECO:0000259" key="1">
    <source>
        <dbReference type="Pfam" id="PF13192"/>
    </source>
</evidence>
<evidence type="ECO:0000313" key="3">
    <source>
        <dbReference type="Proteomes" id="UP000250928"/>
    </source>
</evidence>
<protein>
    <recommendedName>
        <fullName evidence="1">Thioredoxin-like fold domain-containing protein</fullName>
    </recommendedName>
</protein>